<dbReference type="AlphaFoldDB" id="Q79Z13"/>
<dbReference type="InterPro" id="IPR008775">
    <property type="entry name" value="Phytyl_CoA_dOase-like"/>
</dbReference>
<dbReference type="PANTHER" id="PTHR21308:SF8">
    <property type="entry name" value="PHYTANOYL-COA DIOXYGENASE FAMILY PROTEIN (AFU_ORTHOLOGUE AFUA_2G09620)"/>
    <property type="match status" value="1"/>
</dbReference>
<evidence type="ECO:0000313" key="2">
    <source>
        <dbReference type="Proteomes" id="UP000000428"/>
    </source>
</evidence>
<dbReference type="GO" id="GO:0001561">
    <property type="term" value="P:fatty acid alpha-oxidation"/>
    <property type="evidence" value="ECO:0007669"/>
    <property type="project" value="InterPro"/>
</dbReference>
<protein>
    <submittedName>
        <fullName evidence="1">Fe(II)/alpha-ketoglutarate dependent hydroxylase</fullName>
    </submittedName>
</protein>
<dbReference type="Proteomes" id="UP000000428">
    <property type="component" value="Chromosome"/>
</dbReference>
<dbReference type="eggNOG" id="COG5285">
    <property type="taxonomic scope" value="Bacteria"/>
</dbReference>
<name>Q79Z13_STRAW</name>
<evidence type="ECO:0000313" key="1">
    <source>
        <dbReference type="EMBL" id="BAC74901.1"/>
    </source>
</evidence>
<dbReference type="OrthoDB" id="3562306at2"/>
<dbReference type="InterPro" id="IPR047128">
    <property type="entry name" value="PhyH"/>
</dbReference>
<dbReference type="SUPFAM" id="SSF51197">
    <property type="entry name" value="Clavaminate synthase-like"/>
    <property type="match status" value="1"/>
</dbReference>
<proteinExistence type="predicted"/>
<dbReference type="EMBL" id="BA000030">
    <property type="protein sequence ID" value="BAC74901.1"/>
    <property type="molecule type" value="Genomic_DNA"/>
</dbReference>
<organism evidence="1 2">
    <name type="scientific">Streptomyces avermitilis (strain ATCC 31267 / DSM 46492 / JCM 5070 / NBRC 14893 / NCIMB 12804 / NRRL 8165 / MA-4680)</name>
    <dbReference type="NCBI Taxonomy" id="227882"/>
    <lineage>
        <taxon>Bacteria</taxon>
        <taxon>Bacillati</taxon>
        <taxon>Actinomycetota</taxon>
        <taxon>Actinomycetes</taxon>
        <taxon>Kitasatosporales</taxon>
        <taxon>Streptomycetaceae</taxon>
        <taxon>Streptomyces</taxon>
    </lineage>
</organism>
<reference evidence="1 2" key="1">
    <citation type="journal article" date="2001" name="Proc. Natl. Acad. Sci. U.S.A.">
        <title>Genome sequence of an industrial microorganism Streptomyces avermitilis: deducing the ability of producing secondary metabolites.</title>
        <authorList>
            <person name="Omura S."/>
            <person name="Ikeda H."/>
            <person name="Ishikawa J."/>
            <person name="Hanamoto A."/>
            <person name="Takahashi C."/>
            <person name="Shinose M."/>
            <person name="Takahashi Y."/>
            <person name="Horikawa H."/>
            <person name="Nakazawa H."/>
            <person name="Osonoe T."/>
            <person name="Kikuchi H."/>
            <person name="Shiba T."/>
            <person name="Sakaki Y."/>
            <person name="Hattori M."/>
        </authorList>
    </citation>
    <scope>NUCLEOTIDE SEQUENCE [LARGE SCALE GENOMIC DNA]</scope>
    <source>
        <strain evidence="2">ATCC 31267 / DSM 46492 / JCM 5070 / NBRC 14893 / NCIMB 12804 / NRRL 8165 / MA-4680</strain>
    </source>
</reference>
<dbReference type="Pfam" id="PF05721">
    <property type="entry name" value="PhyH"/>
    <property type="match status" value="1"/>
</dbReference>
<dbReference type="Gene3D" id="2.60.120.620">
    <property type="entry name" value="q2cbj1_9rhob like domain"/>
    <property type="match status" value="1"/>
</dbReference>
<dbReference type="RefSeq" id="WP_010988585.1">
    <property type="nucleotide sequence ID" value="NC_003155.5"/>
</dbReference>
<dbReference type="HOGENOM" id="CLU_063392_0_0_11"/>
<accession>Q79Z13</accession>
<dbReference type="KEGG" id="sma:SAVERM_7190"/>
<reference evidence="1 2" key="2">
    <citation type="journal article" date="2003" name="Nat. Biotechnol.">
        <title>Complete genome sequence and comparative analysis of the industrial microorganism Streptomyces avermitilis.</title>
        <authorList>
            <person name="Ikeda H."/>
            <person name="Ishikawa J."/>
            <person name="Hanamoto A."/>
            <person name="Shinose M."/>
            <person name="Kikuchi H."/>
            <person name="Shiba T."/>
            <person name="Sakaki Y."/>
            <person name="Hattori M."/>
            <person name="Omura S."/>
        </authorList>
    </citation>
    <scope>NUCLEOTIDE SEQUENCE [LARGE SCALE GENOMIC DNA]</scope>
    <source>
        <strain evidence="2">ATCC 31267 / DSM 46492 / JCM 5070 / NBRC 14893 / NCIMB 12804 / NRRL 8165 / MA-4680</strain>
    </source>
</reference>
<dbReference type="PANTHER" id="PTHR21308">
    <property type="entry name" value="PHYTANOYL-COA ALPHA-HYDROXYLASE"/>
    <property type="match status" value="1"/>
</dbReference>
<reference evidence="1 2" key="3">
    <citation type="journal article" date="2014" name="J. Ind. Microbiol. Biotechnol.">
        <title>Genome mining of the Streptomyces avermitilis genome and development of genome-minimized hosts for heterologous expression of biosynthetic gene clusters.</title>
        <authorList>
            <person name="Ikeda H."/>
            <person name="Shin-ya K."/>
            <person name="Omura S."/>
        </authorList>
    </citation>
    <scope>NUCLEOTIDE SEQUENCE [LARGE SCALE GENOMIC DNA]</scope>
    <source>
        <strain evidence="2">ATCC 31267 / DSM 46492 / JCM 5070 / NBRC 14893 / NCIMB 12804 / NRRL 8165 / MA-4680</strain>
    </source>
</reference>
<sequence length="391" mass="42405">MSPTTDVRPSWLAEEDCDLDAFRVLVERTTDADDYPYADAVERNVLFYDSDRLRSAVAAHELRHVQAELVRAFSEGPGVVVFRRAFPDPSVVARATAAFDALITAQRASGTVAGDHFAAPGANDRVWNALQKLAVHAPEAFADYYANDVIALVSQAWLGPGYQITSQINVVNPGGAAQSVHRDYHLGLLSNAVAATYPAHVHRLSPALTLQGAVAHCAMPVESGPTMYLPYSQTYEPGYLAWRLPDFQAYFESRHVQLPLAEGDAVFFNPALFHAAGTNRSSDIRRMANLLQVSSAFGRAMETVDRATVVNAVYPALLTRKAGGASVEWLDTVVAACAEGYPFPTNLDRDPPVGGLAPPSQADLVRRALREEWTADALREALNAGAERRTS</sequence>
<gene>
    <name evidence="1" type="ORF">SAVERM_7190</name>
</gene>
<keyword evidence="2" id="KW-1185">Reference proteome</keyword>
<dbReference type="GO" id="GO:0048244">
    <property type="term" value="F:phytanoyl-CoA dioxygenase activity"/>
    <property type="evidence" value="ECO:0007669"/>
    <property type="project" value="InterPro"/>
</dbReference>
<dbReference type="GeneID" id="41544261"/>